<dbReference type="RefSeq" id="WP_214171528.1">
    <property type="nucleotide sequence ID" value="NZ_JAHCVJ010000004.1"/>
</dbReference>
<dbReference type="EMBL" id="JAHCVJ010000004">
    <property type="protein sequence ID" value="MBT0664744.1"/>
    <property type="molecule type" value="Genomic_DNA"/>
</dbReference>
<accession>A0AAW4L100</accession>
<gene>
    <name evidence="1" type="ORF">KI809_10575</name>
</gene>
<dbReference type="Proteomes" id="UP000811899">
    <property type="component" value="Unassembled WGS sequence"/>
</dbReference>
<protein>
    <submittedName>
        <fullName evidence="1">Uncharacterized protein</fullName>
    </submittedName>
</protein>
<keyword evidence="2" id="KW-1185">Reference proteome</keyword>
<organism evidence="1 2">
    <name type="scientific">Geoanaerobacter pelophilus</name>
    <dbReference type="NCBI Taxonomy" id="60036"/>
    <lineage>
        <taxon>Bacteria</taxon>
        <taxon>Pseudomonadati</taxon>
        <taxon>Thermodesulfobacteriota</taxon>
        <taxon>Desulfuromonadia</taxon>
        <taxon>Geobacterales</taxon>
        <taxon>Geobacteraceae</taxon>
        <taxon>Geoanaerobacter</taxon>
    </lineage>
</organism>
<reference evidence="1 2" key="1">
    <citation type="submission" date="2021-05" db="EMBL/GenBank/DDBJ databases">
        <title>The draft genome of Geobacter pelophilus DSM 12255.</title>
        <authorList>
            <person name="Xu Z."/>
            <person name="Masuda Y."/>
            <person name="Itoh H."/>
            <person name="Senoo K."/>
        </authorList>
    </citation>
    <scope>NUCLEOTIDE SEQUENCE [LARGE SCALE GENOMIC DNA]</scope>
    <source>
        <strain evidence="1 2">DSM 12255</strain>
    </source>
</reference>
<evidence type="ECO:0000313" key="1">
    <source>
        <dbReference type="EMBL" id="MBT0664744.1"/>
    </source>
</evidence>
<sequence length="91" mass="10193">MCNCRTTLESDEQGSIKEFLAKHHKATIKRSSFKETAFPIVKSKDGSTKMLCVTYSTLNVETNKKKKPIDVTIMHSFCPFCGVKYGQEAAV</sequence>
<name>A0AAW4L100_9BACT</name>
<comment type="caution">
    <text evidence="1">The sequence shown here is derived from an EMBL/GenBank/DDBJ whole genome shotgun (WGS) entry which is preliminary data.</text>
</comment>
<proteinExistence type="predicted"/>
<dbReference type="AlphaFoldDB" id="A0AAW4L100"/>
<evidence type="ECO:0000313" key="2">
    <source>
        <dbReference type="Proteomes" id="UP000811899"/>
    </source>
</evidence>